<feature type="compositionally biased region" description="Polar residues" evidence="1">
    <location>
        <begin position="58"/>
        <end position="77"/>
    </location>
</feature>
<dbReference type="Proteomes" id="UP000694892">
    <property type="component" value="Chromosome 1S"/>
</dbReference>
<proteinExistence type="predicted"/>
<reference evidence="3" key="1">
    <citation type="journal article" date="2016" name="Nature">
        <title>Genome evolution in the allotetraploid frog Xenopus laevis.</title>
        <authorList>
            <person name="Session A.M."/>
            <person name="Uno Y."/>
            <person name="Kwon T."/>
            <person name="Chapman J.A."/>
            <person name="Toyoda A."/>
            <person name="Takahashi S."/>
            <person name="Fukui A."/>
            <person name="Hikosaka A."/>
            <person name="Suzuki A."/>
            <person name="Kondo M."/>
            <person name="van Heeringen S.J."/>
            <person name="Quigley I."/>
            <person name="Heinz S."/>
            <person name="Ogino H."/>
            <person name="Ochi H."/>
            <person name="Hellsten U."/>
            <person name="Lyons J.B."/>
            <person name="Simakov O."/>
            <person name="Putnam N."/>
            <person name="Stites J."/>
            <person name="Kuroki Y."/>
            <person name="Tanaka T."/>
            <person name="Michiue T."/>
            <person name="Watanabe M."/>
            <person name="Bogdanovic O."/>
            <person name="Lister R."/>
            <person name="Georgiou G."/>
            <person name="Paranjpe S.S."/>
            <person name="van Kruijsbergen I."/>
            <person name="Shu S."/>
            <person name="Carlson J."/>
            <person name="Kinoshita T."/>
            <person name="Ohta Y."/>
            <person name="Mawaribuchi S."/>
            <person name="Jenkins J."/>
            <person name="Grimwood J."/>
            <person name="Schmutz J."/>
            <person name="Mitros T."/>
            <person name="Mozaffari S.V."/>
            <person name="Suzuki Y."/>
            <person name="Haramoto Y."/>
            <person name="Yamamoto T.S."/>
            <person name="Takagi C."/>
            <person name="Heald R."/>
            <person name="Miller K."/>
            <person name="Haudenschild C."/>
            <person name="Kitzman J."/>
            <person name="Nakayama T."/>
            <person name="Izutsu Y."/>
            <person name="Robert J."/>
            <person name="Fortriede J."/>
            <person name="Burns K."/>
            <person name="Lotay V."/>
            <person name="Karimi K."/>
            <person name="Yasuoka Y."/>
            <person name="Dichmann D.S."/>
            <person name="Flajnik M.F."/>
            <person name="Houston D.W."/>
            <person name="Shendure J."/>
            <person name="DuPasquier L."/>
            <person name="Vize P.D."/>
            <person name="Zorn A.M."/>
            <person name="Ito M."/>
            <person name="Marcotte E.M."/>
            <person name="Wallingford J.B."/>
            <person name="Ito Y."/>
            <person name="Asashima M."/>
            <person name="Ueno N."/>
            <person name="Matsuda Y."/>
            <person name="Veenstra G.J."/>
            <person name="Fujiyama A."/>
            <person name="Harland R.M."/>
            <person name="Taira M."/>
            <person name="Rokhsar D.S."/>
        </authorList>
    </citation>
    <scope>NUCLEOTIDE SEQUENCE [LARGE SCALE GENOMIC DNA]</scope>
    <source>
        <strain evidence="3">J</strain>
    </source>
</reference>
<organism evidence="2 3">
    <name type="scientific">Xenopus laevis</name>
    <name type="common">African clawed frog</name>
    <dbReference type="NCBI Taxonomy" id="8355"/>
    <lineage>
        <taxon>Eukaryota</taxon>
        <taxon>Metazoa</taxon>
        <taxon>Chordata</taxon>
        <taxon>Craniata</taxon>
        <taxon>Vertebrata</taxon>
        <taxon>Euteleostomi</taxon>
        <taxon>Amphibia</taxon>
        <taxon>Batrachia</taxon>
        <taxon>Anura</taxon>
        <taxon>Pipoidea</taxon>
        <taxon>Pipidae</taxon>
        <taxon>Xenopodinae</taxon>
        <taxon>Xenopus</taxon>
        <taxon>Xenopus</taxon>
    </lineage>
</organism>
<dbReference type="AlphaFoldDB" id="A0A974DSV3"/>
<evidence type="ECO:0000313" key="3">
    <source>
        <dbReference type="Proteomes" id="UP000694892"/>
    </source>
</evidence>
<accession>A0A974DSV3</accession>
<gene>
    <name evidence="2" type="ORF">XELAEV_18009593mg</name>
</gene>
<evidence type="ECO:0000313" key="2">
    <source>
        <dbReference type="EMBL" id="OCT97373.1"/>
    </source>
</evidence>
<feature type="region of interest" description="Disordered" evidence="1">
    <location>
        <begin position="17"/>
        <end position="83"/>
    </location>
</feature>
<sequence length="141" mass="14561">MRWGIIENEALAFIWAPPLSGPGESAGRSDLGESRHSSPLSQLGEASVCGSLDGGSGKVSTQGKSVGTGPGSSSRLSTLDVLGDEPVGEGGLQVAALPAAHQSMRQSAVEKTSRDGFSVEVPAVQGFSYHFSTFPSWLEKD</sequence>
<protein>
    <submittedName>
        <fullName evidence="2">Uncharacterized protein</fullName>
    </submittedName>
</protein>
<name>A0A974DSV3_XENLA</name>
<evidence type="ECO:0000256" key="1">
    <source>
        <dbReference type="SAM" id="MobiDB-lite"/>
    </source>
</evidence>
<dbReference type="EMBL" id="CM004467">
    <property type="protein sequence ID" value="OCT97373.1"/>
    <property type="molecule type" value="Genomic_DNA"/>
</dbReference>